<proteinExistence type="predicted"/>
<dbReference type="PANTHER" id="PTHR43877">
    <property type="entry name" value="AMINOALKYLPHOSPHONATE N-ACETYLTRANSFERASE-RELATED-RELATED"/>
    <property type="match status" value="1"/>
</dbReference>
<keyword evidence="5" id="KW-1185">Reference proteome</keyword>
<evidence type="ECO:0000313" key="5">
    <source>
        <dbReference type="Proteomes" id="UP000248326"/>
    </source>
</evidence>
<dbReference type="EMBL" id="QJSX01000006">
    <property type="protein sequence ID" value="PYE54138.1"/>
    <property type="molecule type" value="Genomic_DNA"/>
</dbReference>
<evidence type="ECO:0000256" key="1">
    <source>
        <dbReference type="ARBA" id="ARBA00022679"/>
    </source>
</evidence>
<dbReference type="SUPFAM" id="SSF55729">
    <property type="entry name" value="Acyl-CoA N-acyltransferases (Nat)"/>
    <property type="match status" value="1"/>
</dbReference>
<gene>
    <name evidence="4" type="ORF">DES52_106103</name>
</gene>
<dbReference type="Gene3D" id="3.40.630.30">
    <property type="match status" value="1"/>
</dbReference>
<dbReference type="InterPro" id="IPR000182">
    <property type="entry name" value="GNAT_dom"/>
</dbReference>
<dbReference type="AlphaFoldDB" id="A0A318SCP8"/>
<name>A0A318SCP8_9DEIO</name>
<dbReference type="GO" id="GO:0016747">
    <property type="term" value="F:acyltransferase activity, transferring groups other than amino-acyl groups"/>
    <property type="evidence" value="ECO:0007669"/>
    <property type="project" value="InterPro"/>
</dbReference>
<dbReference type="Pfam" id="PF00583">
    <property type="entry name" value="Acetyltransf_1"/>
    <property type="match status" value="1"/>
</dbReference>
<accession>A0A318SCP8</accession>
<dbReference type="InterPro" id="IPR016181">
    <property type="entry name" value="Acyl_CoA_acyltransferase"/>
</dbReference>
<keyword evidence="1 4" id="KW-0808">Transferase</keyword>
<dbReference type="InterPro" id="IPR050832">
    <property type="entry name" value="Bact_Acetyltransf"/>
</dbReference>
<feature type="domain" description="N-acetyltransferase" evidence="3">
    <location>
        <begin position="7"/>
        <end position="149"/>
    </location>
</feature>
<comment type="caution">
    <text evidence="4">The sequence shown here is derived from an EMBL/GenBank/DDBJ whole genome shotgun (WGS) entry which is preliminary data.</text>
</comment>
<dbReference type="RefSeq" id="WP_110886530.1">
    <property type="nucleotide sequence ID" value="NZ_QJSX01000006.1"/>
</dbReference>
<evidence type="ECO:0000259" key="3">
    <source>
        <dbReference type="PROSITE" id="PS51186"/>
    </source>
</evidence>
<dbReference type="Proteomes" id="UP000248326">
    <property type="component" value="Unassembled WGS sequence"/>
</dbReference>
<keyword evidence="2" id="KW-0012">Acyltransferase</keyword>
<organism evidence="4 5">
    <name type="scientific">Deinococcus yavapaiensis KR-236</name>
    <dbReference type="NCBI Taxonomy" id="694435"/>
    <lineage>
        <taxon>Bacteria</taxon>
        <taxon>Thermotogati</taxon>
        <taxon>Deinococcota</taxon>
        <taxon>Deinococci</taxon>
        <taxon>Deinococcales</taxon>
        <taxon>Deinococcaceae</taxon>
        <taxon>Deinococcus</taxon>
    </lineage>
</organism>
<dbReference type="PROSITE" id="PS51186">
    <property type="entry name" value="GNAT"/>
    <property type="match status" value="1"/>
</dbReference>
<dbReference type="OrthoDB" id="9796129at2"/>
<reference evidence="4 5" key="1">
    <citation type="submission" date="2018-06" db="EMBL/GenBank/DDBJ databases">
        <title>Genomic Encyclopedia of Type Strains, Phase IV (KMG-IV): sequencing the most valuable type-strain genomes for metagenomic binning, comparative biology and taxonomic classification.</title>
        <authorList>
            <person name="Goeker M."/>
        </authorList>
    </citation>
    <scope>NUCLEOTIDE SEQUENCE [LARGE SCALE GENOMIC DNA]</scope>
    <source>
        <strain evidence="4 5">DSM 18048</strain>
    </source>
</reference>
<protein>
    <submittedName>
        <fullName evidence="4">Acetyltransferase (GNAT) family protein</fullName>
    </submittedName>
</protein>
<evidence type="ECO:0000256" key="2">
    <source>
        <dbReference type="ARBA" id="ARBA00023315"/>
    </source>
</evidence>
<sequence>MTAEADIVVRVLGQDEAHVLNDVAPDVFDGPIDARWTAQFFSDARHHLAVALDAGQVVGFASAVRYVHPDKPPEVFVNEVGVAATHRRRGLGRRLVERLFDHARTSGCETAWVLTDASNEAARRLYASVGGEESESRIFVVSLKASSGS</sequence>
<evidence type="ECO:0000313" key="4">
    <source>
        <dbReference type="EMBL" id="PYE54138.1"/>
    </source>
</evidence>